<proteinExistence type="predicted"/>
<name>A0ABW4HZH5_9SPHN</name>
<dbReference type="SUPFAM" id="SSF53474">
    <property type="entry name" value="alpha/beta-Hydrolases"/>
    <property type="match status" value="1"/>
</dbReference>
<keyword evidence="3" id="KW-1185">Reference proteome</keyword>
<protein>
    <submittedName>
        <fullName evidence="2">Alpha/beta fold hydrolase</fullName>
    </submittedName>
</protein>
<dbReference type="Gene3D" id="3.40.50.1820">
    <property type="entry name" value="alpha/beta hydrolase"/>
    <property type="match status" value="1"/>
</dbReference>
<dbReference type="PANTHER" id="PTHR37017">
    <property type="entry name" value="AB HYDROLASE-1 DOMAIN-CONTAINING PROTEIN-RELATED"/>
    <property type="match status" value="1"/>
</dbReference>
<reference evidence="3" key="1">
    <citation type="journal article" date="2019" name="Int. J. Syst. Evol. Microbiol.">
        <title>The Global Catalogue of Microorganisms (GCM) 10K type strain sequencing project: providing services to taxonomists for standard genome sequencing and annotation.</title>
        <authorList>
            <consortium name="The Broad Institute Genomics Platform"/>
            <consortium name="The Broad Institute Genome Sequencing Center for Infectious Disease"/>
            <person name="Wu L."/>
            <person name="Ma J."/>
        </authorList>
    </citation>
    <scope>NUCLEOTIDE SEQUENCE [LARGE SCALE GENOMIC DNA]</scope>
    <source>
        <strain evidence="3">CGMCC 1.16275</strain>
    </source>
</reference>
<evidence type="ECO:0000313" key="3">
    <source>
        <dbReference type="Proteomes" id="UP001597115"/>
    </source>
</evidence>
<comment type="caution">
    <text evidence="2">The sequence shown here is derived from an EMBL/GenBank/DDBJ whole genome shotgun (WGS) entry which is preliminary data.</text>
</comment>
<feature type="domain" description="AB hydrolase-1" evidence="1">
    <location>
        <begin position="4"/>
        <end position="226"/>
    </location>
</feature>
<dbReference type="InterPro" id="IPR029058">
    <property type="entry name" value="AB_hydrolase_fold"/>
</dbReference>
<sequence length="238" mass="26274">MATFVLVHGAWHGSWCWTRVRRALLDQGHQVFTPTLSGVGEQSHALSPDINLQRHVDDVANLIRWEELDSVILCGHSYGGCVISGVAEVLPDRIAALAYLDAFLLEDGECLHDLLPVEHRELQLSLANEFGEGWRVPPIPAEVFAVNAQDRGWVDQQCTPQPLATFQQRIQLKGGVSPILRNHFIYASGWEGTPFGISYERAKNRGWTTSEIACGHDVMLDRPEALTSELIALASAAS</sequence>
<dbReference type="Pfam" id="PF12697">
    <property type="entry name" value="Abhydrolase_6"/>
    <property type="match status" value="1"/>
</dbReference>
<dbReference type="Proteomes" id="UP001597115">
    <property type="component" value="Unassembled WGS sequence"/>
</dbReference>
<dbReference type="InterPro" id="IPR000073">
    <property type="entry name" value="AB_hydrolase_1"/>
</dbReference>
<organism evidence="2 3">
    <name type="scientific">Sphingomonas tabacisoli</name>
    <dbReference type="NCBI Taxonomy" id="2249466"/>
    <lineage>
        <taxon>Bacteria</taxon>
        <taxon>Pseudomonadati</taxon>
        <taxon>Pseudomonadota</taxon>
        <taxon>Alphaproteobacteria</taxon>
        <taxon>Sphingomonadales</taxon>
        <taxon>Sphingomonadaceae</taxon>
        <taxon>Sphingomonas</taxon>
    </lineage>
</organism>
<keyword evidence="2" id="KW-0378">Hydrolase</keyword>
<evidence type="ECO:0000313" key="2">
    <source>
        <dbReference type="EMBL" id="MFD1611004.1"/>
    </source>
</evidence>
<evidence type="ECO:0000259" key="1">
    <source>
        <dbReference type="Pfam" id="PF12697"/>
    </source>
</evidence>
<dbReference type="RefSeq" id="WP_380887217.1">
    <property type="nucleotide sequence ID" value="NZ_JBHUDY010000001.1"/>
</dbReference>
<dbReference type="GO" id="GO:0016787">
    <property type="term" value="F:hydrolase activity"/>
    <property type="evidence" value="ECO:0007669"/>
    <property type="project" value="UniProtKB-KW"/>
</dbReference>
<dbReference type="PANTHER" id="PTHR37017:SF11">
    <property type="entry name" value="ESTERASE_LIPASE_THIOESTERASE DOMAIN-CONTAINING PROTEIN"/>
    <property type="match status" value="1"/>
</dbReference>
<gene>
    <name evidence="2" type="ORF">ACFSCW_04225</name>
</gene>
<dbReference type="InterPro" id="IPR052897">
    <property type="entry name" value="Sec-Metab_Biosynth_Hydrolase"/>
</dbReference>
<accession>A0ABW4HZH5</accession>
<dbReference type="EMBL" id="JBHUDY010000001">
    <property type="protein sequence ID" value="MFD1611004.1"/>
    <property type="molecule type" value="Genomic_DNA"/>
</dbReference>